<sequence>MTHTEETLLQLIRAQSSCFDPIPTDLERSTTPIKGIRHIAFDVYGTLLSSGVGDIGNSAPADRGAALTSVLTEAGISDLPSSPELEELYRAEIQQSQAESSAQGAIKAEVEIRDVWRALVDKVGGNDSIPDAKIPEIALRFELAVNPVWPMPHLLGVLELLAMRFAPYTIVSNAQFFTPLLFPALTHKTLADLHFLESSCIWSYELREAKPSPRLFEKLIENLSETFKPAEILYVGNDMLNDISAAQKAGLRTALFAGDQRSLRLREDHPDCQGVEPDLVLTSLADLPKLV</sequence>
<protein>
    <submittedName>
        <fullName evidence="1">HAD family hydrolase</fullName>
    </submittedName>
</protein>
<name>A0A7X1B122_9BACT</name>
<dbReference type="InterPro" id="IPR051828">
    <property type="entry name" value="HAD-like_hydrolase_domain"/>
</dbReference>
<reference evidence="1 2" key="1">
    <citation type="submission" date="2020-07" db="EMBL/GenBank/DDBJ databases">
        <authorList>
            <person name="Feng X."/>
        </authorList>
    </citation>
    <scope>NUCLEOTIDE SEQUENCE [LARGE SCALE GENOMIC DNA]</scope>
    <source>
        <strain evidence="1 2">JCM14086</strain>
    </source>
</reference>
<comment type="caution">
    <text evidence="1">The sequence shown here is derived from an EMBL/GenBank/DDBJ whole genome shotgun (WGS) entry which is preliminary data.</text>
</comment>
<dbReference type="SUPFAM" id="SSF56784">
    <property type="entry name" value="HAD-like"/>
    <property type="match status" value="1"/>
</dbReference>
<keyword evidence="2" id="KW-1185">Reference proteome</keyword>
<dbReference type="PANTHER" id="PTHR46191">
    <property type="match status" value="1"/>
</dbReference>
<accession>A0A7X1B122</accession>
<proteinExistence type="predicted"/>
<dbReference type="SFLD" id="SFLDS00003">
    <property type="entry name" value="Haloacid_Dehalogenase"/>
    <property type="match status" value="1"/>
</dbReference>
<dbReference type="Proteomes" id="UP000525652">
    <property type="component" value="Unassembled WGS sequence"/>
</dbReference>
<dbReference type="SFLD" id="SFLDG01129">
    <property type="entry name" value="C1.5:_HAD__Beta-PGM__Phosphata"/>
    <property type="match status" value="1"/>
</dbReference>
<dbReference type="EMBL" id="JACHVA010000128">
    <property type="protein sequence ID" value="MBC2603668.1"/>
    <property type="molecule type" value="Genomic_DNA"/>
</dbReference>
<evidence type="ECO:0000313" key="2">
    <source>
        <dbReference type="Proteomes" id="UP000525652"/>
    </source>
</evidence>
<dbReference type="RefSeq" id="WP_185694294.1">
    <property type="nucleotide sequence ID" value="NZ_JACHVA010000128.1"/>
</dbReference>
<gene>
    <name evidence="1" type="ORF">H5P30_17945</name>
</gene>
<dbReference type="Pfam" id="PF00702">
    <property type="entry name" value="Hydrolase"/>
    <property type="match status" value="1"/>
</dbReference>
<dbReference type="AlphaFoldDB" id="A0A7X1B122"/>
<dbReference type="InterPro" id="IPR023214">
    <property type="entry name" value="HAD_sf"/>
</dbReference>
<dbReference type="PANTHER" id="PTHR46191:SF2">
    <property type="entry name" value="HALOACID DEHALOGENASE-LIKE HYDROLASE DOMAIN-CONTAINING PROTEIN 3"/>
    <property type="match status" value="1"/>
</dbReference>
<dbReference type="Gene3D" id="3.40.50.1000">
    <property type="entry name" value="HAD superfamily/HAD-like"/>
    <property type="match status" value="1"/>
</dbReference>
<dbReference type="GO" id="GO:0016787">
    <property type="term" value="F:hydrolase activity"/>
    <property type="evidence" value="ECO:0007669"/>
    <property type="project" value="UniProtKB-KW"/>
</dbReference>
<organism evidence="1 2">
    <name type="scientific">Puniceicoccus vermicola</name>
    <dbReference type="NCBI Taxonomy" id="388746"/>
    <lineage>
        <taxon>Bacteria</taxon>
        <taxon>Pseudomonadati</taxon>
        <taxon>Verrucomicrobiota</taxon>
        <taxon>Opitutia</taxon>
        <taxon>Puniceicoccales</taxon>
        <taxon>Puniceicoccaceae</taxon>
        <taxon>Puniceicoccus</taxon>
    </lineage>
</organism>
<evidence type="ECO:0000313" key="1">
    <source>
        <dbReference type="EMBL" id="MBC2603668.1"/>
    </source>
</evidence>
<keyword evidence="1" id="KW-0378">Hydrolase</keyword>
<dbReference type="InterPro" id="IPR036412">
    <property type="entry name" value="HAD-like_sf"/>
</dbReference>